<dbReference type="Pfam" id="PF07690">
    <property type="entry name" value="MFS_1"/>
    <property type="match status" value="1"/>
</dbReference>
<comment type="subcellular location">
    <subcellularLocation>
        <location evidence="1">Membrane</location>
        <topology evidence="1">Multi-pass membrane protein</topology>
    </subcellularLocation>
</comment>
<feature type="transmembrane region" description="Helical" evidence="8">
    <location>
        <begin position="245"/>
        <end position="268"/>
    </location>
</feature>
<keyword evidence="4 8" id="KW-0812">Transmembrane</keyword>
<dbReference type="EMBL" id="ML979132">
    <property type="protein sequence ID" value="KAF1921820.1"/>
    <property type="molecule type" value="Genomic_DNA"/>
</dbReference>
<dbReference type="CDD" id="cd17316">
    <property type="entry name" value="MFS_SV2_like"/>
    <property type="match status" value="1"/>
</dbReference>
<feature type="compositionally biased region" description="Polar residues" evidence="7">
    <location>
        <begin position="30"/>
        <end position="39"/>
    </location>
</feature>
<evidence type="ECO:0000256" key="8">
    <source>
        <dbReference type="SAM" id="Phobius"/>
    </source>
</evidence>
<keyword evidence="11" id="KW-1185">Reference proteome</keyword>
<feature type="transmembrane region" description="Helical" evidence="8">
    <location>
        <begin position="160"/>
        <end position="179"/>
    </location>
</feature>
<feature type="domain" description="Major facilitator superfamily (MFS) profile" evidence="9">
    <location>
        <begin position="122"/>
        <end position="576"/>
    </location>
</feature>
<accession>A0A6A5R3Q7</accession>
<feature type="transmembrane region" description="Helical" evidence="8">
    <location>
        <begin position="209"/>
        <end position="233"/>
    </location>
</feature>
<dbReference type="InterPro" id="IPR036259">
    <property type="entry name" value="MFS_trans_sf"/>
</dbReference>
<dbReference type="AlphaFoldDB" id="A0A6A5R3Q7"/>
<evidence type="ECO:0000259" key="9">
    <source>
        <dbReference type="PROSITE" id="PS50850"/>
    </source>
</evidence>
<evidence type="ECO:0000313" key="11">
    <source>
        <dbReference type="Proteomes" id="UP000800096"/>
    </source>
</evidence>
<dbReference type="GO" id="GO:0016020">
    <property type="term" value="C:membrane"/>
    <property type="evidence" value="ECO:0007669"/>
    <property type="project" value="UniProtKB-SubCell"/>
</dbReference>
<dbReference type="InterPro" id="IPR011701">
    <property type="entry name" value="MFS"/>
</dbReference>
<dbReference type="PANTHER" id="PTHR23511:SF5">
    <property type="entry name" value="MAJOR FACILITATOR-TYPE TRANSPORTER HXNZ-RELATED"/>
    <property type="match status" value="1"/>
</dbReference>
<evidence type="ECO:0000256" key="4">
    <source>
        <dbReference type="ARBA" id="ARBA00022692"/>
    </source>
</evidence>
<dbReference type="InterPro" id="IPR020846">
    <property type="entry name" value="MFS_dom"/>
</dbReference>
<comment type="similarity">
    <text evidence="2">Belongs to the major facilitator superfamily.</text>
</comment>
<dbReference type="PANTHER" id="PTHR23511">
    <property type="entry name" value="SYNAPTIC VESICLE GLYCOPROTEIN 2"/>
    <property type="match status" value="1"/>
</dbReference>
<evidence type="ECO:0000313" key="10">
    <source>
        <dbReference type="EMBL" id="KAF1921820.1"/>
    </source>
</evidence>
<evidence type="ECO:0000256" key="2">
    <source>
        <dbReference type="ARBA" id="ARBA00008335"/>
    </source>
</evidence>
<dbReference type="OrthoDB" id="4139357at2759"/>
<feature type="transmembrane region" description="Helical" evidence="8">
    <location>
        <begin position="434"/>
        <end position="453"/>
    </location>
</feature>
<evidence type="ECO:0000256" key="5">
    <source>
        <dbReference type="ARBA" id="ARBA00022989"/>
    </source>
</evidence>
<feature type="transmembrane region" description="Helical" evidence="8">
    <location>
        <begin position="392"/>
        <end position="414"/>
    </location>
</feature>
<reference evidence="10" key="1">
    <citation type="journal article" date="2020" name="Stud. Mycol.">
        <title>101 Dothideomycetes genomes: a test case for predicting lifestyles and emergence of pathogens.</title>
        <authorList>
            <person name="Haridas S."/>
            <person name="Albert R."/>
            <person name="Binder M."/>
            <person name="Bloem J."/>
            <person name="Labutti K."/>
            <person name="Salamov A."/>
            <person name="Andreopoulos B."/>
            <person name="Baker S."/>
            <person name="Barry K."/>
            <person name="Bills G."/>
            <person name="Bluhm B."/>
            <person name="Cannon C."/>
            <person name="Castanera R."/>
            <person name="Culley D."/>
            <person name="Daum C."/>
            <person name="Ezra D."/>
            <person name="Gonzalez J."/>
            <person name="Henrissat B."/>
            <person name="Kuo A."/>
            <person name="Liang C."/>
            <person name="Lipzen A."/>
            <person name="Lutzoni F."/>
            <person name="Magnuson J."/>
            <person name="Mondo S."/>
            <person name="Nolan M."/>
            <person name="Ohm R."/>
            <person name="Pangilinan J."/>
            <person name="Park H.-J."/>
            <person name="Ramirez L."/>
            <person name="Alfaro M."/>
            <person name="Sun H."/>
            <person name="Tritt A."/>
            <person name="Yoshinaga Y."/>
            <person name="Zwiers L.-H."/>
            <person name="Turgeon B."/>
            <person name="Goodwin S."/>
            <person name="Spatafora J."/>
            <person name="Crous P."/>
            <person name="Grigoriev I."/>
        </authorList>
    </citation>
    <scope>NUCLEOTIDE SEQUENCE</scope>
    <source>
        <strain evidence="10">HMLAC05119</strain>
    </source>
</reference>
<proteinExistence type="inferred from homology"/>
<organism evidence="10 11">
    <name type="scientific">Ampelomyces quisqualis</name>
    <name type="common">Powdery mildew agent</name>
    <dbReference type="NCBI Taxonomy" id="50730"/>
    <lineage>
        <taxon>Eukaryota</taxon>
        <taxon>Fungi</taxon>
        <taxon>Dikarya</taxon>
        <taxon>Ascomycota</taxon>
        <taxon>Pezizomycotina</taxon>
        <taxon>Dothideomycetes</taxon>
        <taxon>Pleosporomycetidae</taxon>
        <taxon>Pleosporales</taxon>
        <taxon>Pleosporineae</taxon>
        <taxon>Phaeosphaeriaceae</taxon>
        <taxon>Ampelomyces</taxon>
    </lineage>
</organism>
<evidence type="ECO:0000256" key="3">
    <source>
        <dbReference type="ARBA" id="ARBA00022448"/>
    </source>
</evidence>
<dbReference type="Proteomes" id="UP000800096">
    <property type="component" value="Unassembled WGS sequence"/>
</dbReference>
<feature type="compositionally biased region" description="Basic and acidic residues" evidence="7">
    <location>
        <begin position="45"/>
        <end position="65"/>
    </location>
</feature>
<feature type="transmembrane region" description="Helical" evidence="8">
    <location>
        <begin position="288"/>
        <end position="312"/>
    </location>
</feature>
<feature type="transmembrane region" description="Helical" evidence="8">
    <location>
        <begin position="465"/>
        <end position="482"/>
    </location>
</feature>
<keyword evidence="3" id="KW-0813">Transport</keyword>
<protein>
    <submittedName>
        <fullName evidence="10">Major facilitator superfamily domain-containing protein</fullName>
    </submittedName>
</protein>
<name>A0A6A5R3Q7_AMPQU</name>
<evidence type="ECO:0000256" key="1">
    <source>
        <dbReference type="ARBA" id="ARBA00004141"/>
    </source>
</evidence>
<keyword evidence="5 8" id="KW-1133">Transmembrane helix</keyword>
<evidence type="ECO:0000256" key="6">
    <source>
        <dbReference type="ARBA" id="ARBA00023136"/>
    </source>
</evidence>
<feature type="transmembrane region" description="Helical" evidence="8">
    <location>
        <begin position="186"/>
        <end position="203"/>
    </location>
</feature>
<evidence type="ECO:0000256" key="7">
    <source>
        <dbReference type="SAM" id="MobiDB-lite"/>
    </source>
</evidence>
<dbReference type="SUPFAM" id="SSF103473">
    <property type="entry name" value="MFS general substrate transporter"/>
    <property type="match status" value="1"/>
</dbReference>
<dbReference type="FunFam" id="1.20.1250.20:FF:000171">
    <property type="entry name" value="MFS general substrate transporter"/>
    <property type="match status" value="1"/>
</dbReference>
<dbReference type="GO" id="GO:0022857">
    <property type="term" value="F:transmembrane transporter activity"/>
    <property type="evidence" value="ECO:0007669"/>
    <property type="project" value="InterPro"/>
</dbReference>
<dbReference type="PROSITE" id="PS50850">
    <property type="entry name" value="MFS"/>
    <property type="match status" value="1"/>
</dbReference>
<keyword evidence="6 8" id="KW-0472">Membrane</keyword>
<gene>
    <name evidence="10" type="ORF">BDU57DRAFT_437400</name>
</gene>
<feature type="region of interest" description="Disordered" evidence="7">
    <location>
        <begin position="21"/>
        <end position="65"/>
    </location>
</feature>
<sequence>MPRTVFVNPFKSHDVSEFPGVLQPLDQAPQRASITTNQRAPIAAAEREKPNKDDEPKDDVLRRPDSYASSGIVNHGMTLEALKAEILADVAASDTDTPYDRKSKVINRALQDMGMGKYQWELFALCGGGWMADNLWLQGVALTLPQLSAEFGISETEVRYTTLALFLGLCIGASFWGIASDVLGRRLAFNFTLFLAGVFGLASGGGPNWIGTCALYACIGLGVGGNLPVDGALFLEFLPQTSGNLLTLLSVFWPVGNLIASLLAWAYIPNFSCSAGQPCTAESNMGWRYLILTLGAITFTMFVCRFFFFHLYESPKFLLSRGRQAEAVATVYGIAAHNKTTTWLTEDILNFVGGDPEATGEDVKMSTLQIIKRSLGRFSMKRFSALFADQKLGITTCLLWFQWTTIAYPLFNAFLPQYLANSGGGVENDTSTVYRNYAISAIVGVPGSLLACYTVDIKHIGRKGTMSIATVITGVFVFLFTISSDSDFQLAFTCLEAFFQNVMYGVLYAYTPEVFPAPIRGTGTGMSSFLNRVAGLCAPIVAIQAGGSNPKAPIYASGGLFIAAFFSMLLLPIETRGKQTL</sequence>
<dbReference type="Gene3D" id="1.20.1250.20">
    <property type="entry name" value="MFS general substrate transporter like domains"/>
    <property type="match status" value="1"/>
</dbReference>
<feature type="transmembrane region" description="Helical" evidence="8">
    <location>
        <begin position="552"/>
        <end position="571"/>
    </location>
</feature>